<evidence type="ECO:0000313" key="2">
    <source>
        <dbReference type="Proteomes" id="UP000065734"/>
    </source>
</evidence>
<dbReference type="EMBL" id="LN907867">
    <property type="protein sequence ID" value="CUU42289.1"/>
    <property type="molecule type" value="Genomic_DNA"/>
</dbReference>
<accession>A0A0P0J737</accession>
<reference evidence="2" key="1">
    <citation type="journal article" date="2016" name="Genome Announc.">
        <title>Revised genome sequence of the purple photosynthetic bacterium Blastochloris viridis.</title>
        <authorList>
            <person name="Liu L.N."/>
            <person name="Faulkner M."/>
            <person name="Liu X."/>
            <person name="Huang F."/>
            <person name="Darby A.C."/>
            <person name="Hall N."/>
        </authorList>
    </citation>
    <scope>NUCLEOTIDE SEQUENCE [LARGE SCALE GENOMIC DNA]</scope>
    <source>
        <strain evidence="2">ATCC 19567 / DSM 133 / F</strain>
    </source>
</reference>
<evidence type="ECO:0000313" key="1">
    <source>
        <dbReference type="EMBL" id="CUU42289.1"/>
    </source>
</evidence>
<protein>
    <submittedName>
        <fullName evidence="1">Uncharacterized protein</fullName>
    </submittedName>
</protein>
<dbReference type="KEGG" id="bvr:BVIR_1852"/>
<keyword evidence="2" id="KW-1185">Reference proteome</keyword>
<dbReference type="STRING" id="1079.BVIR_1852"/>
<name>A0A0P0J737_BLAVI</name>
<sequence length="29" mass="3319">MAQVEVTDAARERRNGYRVAVTRGERNGR</sequence>
<gene>
    <name evidence="1" type="ORF">BVIRIDIS_12970</name>
</gene>
<dbReference type="AlphaFoldDB" id="A0A0P0J737"/>
<organism evidence="1 2">
    <name type="scientific">Blastochloris viridis</name>
    <name type="common">Rhodopseudomonas viridis</name>
    <dbReference type="NCBI Taxonomy" id="1079"/>
    <lineage>
        <taxon>Bacteria</taxon>
        <taxon>Pseudomonadati</taxon>
        <taxon>Pseudomonadota</taxon>
        <taxon>Alphaproteobacteria</taxon>
        <taxon>Hyphomicrobiales</taxon>
        <taxon>Blastochloridaceae</taxon>
        <taxon>Blastochloris</taxon>
    </lineage>
</organism>
<proteinExistence type="predicted"/>
<dbReference type="Proteomes" id="UP000065734">
    <property type="component" value="Chromosome I"/>
</dbReference>